<dbReference type="PANTHER" id="PTHR33444">
    <property type="entry name" value="SI:DKEY-19B23.12-RELATED"/>
    <property type="match status" value="1"/>
</dbReference>
<keyword evidence="1" id="KW-0472">Membrane</keyword>
<feature type="transmembrane region" description="Helical" evidence="1">
    <location>
        <begin position="54"/>
        <end position="76"/>
    </location>
</feature>
<feature type="transmembrane region" description="Helical" evidence="1">
    <location>
        <begin position="137"/>
        <end position="170"/>
    </location>
</feature>
<dbReference type="Xenbase" id="XB-GENE-5722076">
    <property type="gene designation" value="tmem272"/>
</dbReference>
<dbReference type="RefSeq" id="XP_031753861.1">
    <property type="nucleotide sequence ID" value="XM_031898001.1"/>
</dbReference>
<reference evidence="5 6" key="5">
    <citation type="submission" date="2025-04" db="UniProtKB">
        <authorList>
            <consortium name="RefSeq"/>
        </authorList>
    </citation>
    <scope>IDENTIFICATION</scope>
    <source>
        <strain evidence="6 7">Nigerian</strain>
        <tissue evidence="6 7">Liver and blood</tissue>
    </source>
</reference>
<evidence type="ECO:0000313" key="6">
    <source>
        <dbReference type="RefSeq" id="XP_031753859.1"/>
    </source>
</evidence>
<dbReference type="KEGG" id="xtr:733758"/>
<name>Q28FQ1_XENTR</name>
<gene>
    <name evidence="11" type="primary">tmem272</name>
    <name evidence="5 6 7 8 9 10" type="synonym">LOC733758</name>
    <name evidence="3" type="synonym">XB5722075</name>
    <name evidence="2" type="ORF">TGas076m01.1-001</name>
</gene>
<dbReference type="InterPro" id="IPR040350">
    <property type="entry name" value="TMEM272"/>
</dbReference>
<evidence type="ECO:0000313" key="4">
    <source>
        <dbReference type="Proteomes" id="UP000008143"/>
    </source>
</evidence>
<evidence type="ECO:0000313" key="10">
    <source>
        <dbReference type="RefSeq" id="XP_031753863.1"/>
    </source>
</evidence>
<evidence type="ECO:0000313" key="8">
    <source>
        <dbReference type="RefSeq" id="XP_031753861.1"/>
    </source>
</evidence>
<dbReference type="GeneID" id="733758"/>
<dbReference type="RefSeq" id="XP_031753859.1">
    <property type="nucleotide sequence ID" value="XM_031897999.1"/>
</dbReference>
<keyword evidence="4" id="KW-1185">Reference proteome</keyword>
<dbReference type="AlphaFoldDB" id="Q28FQ1"/>
<evidence type="ECO:0000256" key="1">
    <source>
        <dbReference type="SAM" id="Phobius"/>
    </source>
</evidence>
<keyword evidence="1" id="KW-1133">Transmembrane helix</keyword>
<feature type="transmembrane region" description="Helical" evidence="1">
    <location>
        <begin position="97"/>
        <end position="117"/>
    </location>
</feature>
<dbReference type="Ensembl" id="ENSXETT00000118267">
    <property type="protein sequence ID" value="ENSXETP00000102928"/>
    <property type="gene ID" value="ENSXETG00000043055"/>
</dbReference>
<evidence type="ECO:0000313" key="2">
    <source>
        <dbReference type="EMBL" id="CAJ83796.1"/>
    </source>
</evidence>
<evidence type="ECO:0000313" key="3">
    <source>
        <dbReference type="Ensembl" id="ENSXETP00000102928"/>
    </source>
</evidence>
<reference evidence="3" key="3">
    <citation type="journal article" date="2010" name="Science">
        <title>The genome of the Western clawed frog Xenopus tropicalis.</title>
        <authorList>
            <person name="Hellsten U."/>
            <person name="Harland R.M."/>
            <person name="Gilchrist M.J."/>
            <person name="Hendrix D."/>
            <person name="Jurka J."/>
            <person name="Kapitonov V."/>
            <person name="Ovcharenko I."/>
            <person name="Putnam N.H."/>
            <person name="Shu S."/>
            <person name="Taher L."/>
            <person name="Blitz I.L."/>
            <person name="Blumberg B."/>
            <person name="Dichmann D.S."/>
            <person name="Dubchak I."/>
            <person name="Amaya E."/>
            <person name="Detter J.C."/>
            <person name="Fletcher R."/>
            <person name="Gerhard D.S."/>
            <person name="Goodstein D."/>
            <person name="Graves T."/>
            <person name="Grigoriev I.V."/>
            <person name="Grimwood J."/>
            <person name="Kawashima T."/>
            <person name="Lindquist E."/>
            <person name="Lucas S.M."/>
            <person name="Mead P.E."/>
            <person name="Mitros T."/>
            <person name="Ogino H."/>
            <person name="Ohta Y."/>
            <person name="Poliakov A.V."/>
            <person name="Pollet N."/>
            <person name="Robert J."/>
            <person name="Salamov A."/>
            <person name="Sater A.K."/>
            <person name="Schmutz J."/>
            <person name="Terry A."/>
            <person name="Vize P.D."/>
            <person name="Warren W.C."/>
            <person name="Wells D."/>
            <person name="Wills A."/>
            <person name="Wilson R.K."/>
            <person name="Zimmerman L.B."/>
            <person name="Zorn A.M."/>
            <person name="Grainger R."/>
            <person name="Grammer T."/>
            <person name="Khokha M.K."/>
            <person name="Richardson P.M."/>
            <person name="Rokhsar D.S."/>
        </authorList>
    </citation>
    <scope>NUCLEOTIDE SEQUENCE [LARGE SCALE GENOMIC DNA]</scope>
    <source>
        <strain evidence="3">Nigerian</strain>
    </source>
</reference>
<accession>Q28FQ1</accession>
<dbReference type="RefSeq" id="XP_031753863.1">
    <property type="nucleotide sequence ID" value="XM_031898003.1"/>
</dbReference>
<dbReference type="RefSeq" id="NP_001037975.1">
    <property type="nucleotide sequence ID" value="NM_001044510.1"/>
</dbReference>
<dbReference type="OrthoDB" id="6157510at2759"/>
<reference evidence="5" key="1">
    <citation type="journal article" date="2002" name="Proc. Natl. Acad. Sci. U.S.A.">
        <title>Generation and initial analysis of more than 15,000 full-length human and mouse cDNA sequences.</title>
        <authorList>
            <consortium name="Mammalian Gene Collection Program Team"/>
            <person name="Strausberg R.L."/>
            <person name="Feingold E.A."/>
            <person name="Grouse L.H."/>
            <person name="Derge J.G."/>
            <person name="Klausner R.D."/>
            <person name="Collins F.S."/>
            <person name="Wagner L."/>
            <person name="Shenmen C.M."/>
            <person name="Schuler G.D."/>
            <person name="Altschul S.F."/>
            <person name="Zeeberg B."/>
            <person name="Buetow K.H."/>
            <person name="Schaefer C.F."/>
            <person name="Bhat N.K."/>
            <person name="Hopkins R.F."/>
            <person name="Jordan H."/>
            <person name="Moore T."/>
            <person name="Max S.I."/>
            <person name="Wang J."/>
            <person name="Hsieh F."/>
            <person name="Diatchenko L."/>
            <person name="Marusina K."/>
            <person name="Farmer A.A."/>
            <person name="Rubin G.M."/>
            <person name="Hong L."/>
            <person name="Stapleton M."/>
            <person name="Soares M.B."/>
            <person name="Bonaldo M.F."/>
            <person name="Casavant T.L."/>
            <person name="Scheetz T.E."/>
            <person name="Brownstein M.J."/>
            <person name="Usdin T.B."/>
            <person name="Toshiyuki S."/>
            <person name="Carninci P."/>
            <person name="Prange C."/>
            <person name="Raha S.S."/>
            <person name="Loquellano N.A."/>
            <person name="Peters G.J."/>
            <person name="Abramson R.D."/>
            <person name="Mullahy S.J."/>
            <person name="Bosak S.A."/>
            <person name="McEwan P.J."/>
            <person name="McKernan K.J."/>
            <person name="Malek J.A."/>
            <person name="Gunaratne P.H."/>
            <person name="Richards S."/>
            <person name="Worley K.C."/>
            <person name="Hale S."/>
            <person name="Garcia A.M."/>
            <person name="Gay L.J."/>
            <person name="Hulyk S.W."/>
            <person name="Villalon D.K."/>
            <person name="Muzny D.M."/>
            <person name="Sodergren E.J."/>
            <person name="Lu X."/>
            <person name="Gibbs R.A."/>
            <person name="Fahey J."/>
            <person name="Helton E."/>
            <person name="Ketteman M."/>
            <person name="Madan A."/>
            <person name="Rodrigues S."/>
            <person name="Sanchez A."/>
            <person name="Whiting M."/>
            <person name="Madan A."/>
            <person name="Young A.C."/>
            <person name="Shevchenko Y."/>
            <person name="Bouffard G.G."/>
            <person name="Blakesley R.W."/>
            <person name="Touchman J.W."/>
            <person name="Green E.D."/>
            <person name="Dickson M.C."/>
            <person name="Rodriguez A.C."/>
            <person name="Grimwood J."/>
            <person name="Schmutz J."/>
            <person name="Myers R.M."/>
            <person name="Butterfield Y.S."/>
            <person name="Krzywinski M.I."/>
            <person name="Skalska U."/>
            <person name="Smailus D.E."/>
            <person name="Schnerch A."/>
            <person name="Schein J.E."/>
            <person name="Jones S.J."/>
            <person name="Marra M.A."/>
        </authorList>
    </citation>
    <scope>NUCLEOTIDE SEQUENCE</scope>
</reference>
<evidence type="ECO:0000313" key="9">
    <source>
        <dbReference type="RefSeq" id="XP_031753862.1"/>
    </source>
</evidence>
<dbReference type="CTD" id="283521"/>
<evidence type="ECO:0000313" key="7">
    <source>
        <dbReference type="RefSeq" id="XP_031753860.1"/>
    </source>
</evidence>
<proteinExistence type="evidence at transcript level"/>
<sequence length="178" mass="19785">MGEPDDSHVPLLRAMQDRFVPKSLSIAGKSLLTAIHIANIAIGAFYINDCPGQYLIPYYLIITGAVSLLLLFLTCLPCGDGREPPRTSWGVLCTQGVLMMFLFIFFIAGNVWVYSLYQEPWDSPESPKRCNRVLYLYAFWVITAVYIFAGVVVILYMCALFCLALVGAYVAARTHADA</sequence>
<dbReference type="PANTHER" id="PTHR33444:SF10">
    <property type="entry name" value="NOVEL PROTEIN"/>
    <property type="match status" value="1"/>
</dbReference>
<dbReference type="RefSeq" id="XP_031753860.1">
    <property type="nucleotide sequence ID" value="XM_031898000.1"/>
</dbReference>
<keyword evidence="1" id="KW-0812">Transmembrane</keyword>
<dbReference type="Proteomes" id="UP000008143">
    <property type="component" value="Chromosome 3"/>
</dbReference>
<dbReference type="OMA" id="VCWFITG"/>
<organism evidence="2">
    <name type="scientific">Xenopus tropicalis</name>
    <name type="common">Western clawed frog</name>
    <name type="synonym">Silurana tropicalis</name>
    <dbReference type="NCBI Taxonomy" id="8364"/>
    <lineage>
        <taxon>Eukaryota</taxon>
        <taxon>Metazoa</taxon>
        <taxon>Chordata</taxon>
        <taxon>Craniata</taxon>
        <taxon>Vertebrata</taxon>
        <taxon>Euteleostomi</taxon>
        <taxon>Amphibia</taxon>
        <taxon>Batrachia</taxon>
        <taxon>Anura</taxon>
        <taxon>Pipoidea</taxon>
        <taxon>Pipidae</taxon>
        <taxon>Xenopodinae</taxon>
        <taxon>Xenopus</taxon>
        <taxon>Silurana</taxon>
    </lineage>
</organism>
<protein>
    <submittedName>
        <fullName evidence="2">Novel protein</fullName>
    </submittedName>
    <submittedName>
        <fullName evidence="3">Uncharacterized XB5722075</fullName>
    </submittedName>
    <submittedName>
        <fullName evidence="5 6 7">Uncharacterized protein LOC733758</fullName>
    </submittedName>
</protein>
<feature type="transmembrane region" description="Helical" evidence="1">
    <location>
        <begin position="31"/>
        <end position="48"/>
    </location>
</feature>
<dbReference type="AGR" id="Xenbase:XB-GENE-5722076"/>
<evidence type="ECO:0000313" key="11">
    <source>
        <dbReference type="Xenbase" id="XB-GENE-5722076"/>
    </source>
</evidence>
<dbReference type="EMBL" id="CR761836">
    <property type="protein sequence ID" value="CAJ83796.1"/>
    <property type="molecule type" value="mRNA"/>
</dbReference>
<evidence type="ECO:0000313" key="5">
    <source>
        <dbReference type="RefSeq" id="NP_001037975.1"/>
    </source>
</evidence>
<reference evidence="3" key="4">
    <citation type="submission" date="2021-03" db="UniProtKB">
        <authorList>
            <consortium name="Ensembl"/>
        </authorList>
    </citation>
    <scope>IDENTIFICATION</scope>
</reference>
<dbReference type="RefSeq" id="XP_031753862.1">
    <property type="nucleotide sequence ID" value="XM_031898002.1"/>
</dbReference>
<reference evidence="2" key="2">
    <citation type="submission" date="2006-10" db="EMBL/GenBank/DDBJ databases">
        <authorList>
            <person name="Amaya E."/>
            <person name="Ashurst J.L."/>
            <person name="Bonfield J.K."/>
            <person name="Croning M.D.R."/>
            <person name="Chen C-K."/>
            <person name="Davies R.M."/>
            <person name="Francis M.D."/>
            <person name="Garrett N."/>
            <person name="Gilchrist M.J."/>
            <person name="Grafham D.V."/>
            <person name="McLaren S.R."/>
            <person name="Papalopulu N."/>
            <person name="Rogers J."/>
            <person name="Smith J.C."/>
            <person name="Taylor R.G."/>
            <person name="Voigt J."/>
            <person name="Zorn A.M."/>
        </authorList>
    </citation>
    <scope>NUCLEOTIDE SEQUENCE</scope>
</reference>
<dbReference type="GeneTree" id="ENSGT00940000165960"/>